<dbReference type="EMBL" id="GBRH01229701">
    <property type="protein sequence ID" value="JAD68194.1"/>
    <property type="molecule type" value="Transcribed_RNA"/>
</dbReference>
<dbReference type="AlphaFoldDB" id="A0A0A9BVZ2"/>
<accession>A0A0A9BVZ2</accession>
<reference evidence="1" key="1">
    <citation type="submission" date="2014-09" db="EMBL/GenBank/DDBJ databases">
        <authorList>
            <person name="Magalhaes I.L.F."/>
            <person name="Oliveira U."/>
            <person name="Santos F.R."/>
            <person name="Vidigal T.H.D.A."/>
            <person name="Brescovit A.D."/>
            <person name="Santos A.J."/>
        </authorList>
    </citation>
    <scope>NUCLEOTIDE SEQUENCE</scope>
    <source>
        <tissue evidence="1">Shoot tissue taken approximately 20 cm above the soil surface</tissue>
    </source>
</reference>
<evidence type="ECO:0000313" key="1">
    <source>
        <dbReference type="EMBL" id="JAD68194.1"/>
    </source>
</evidence>
<name>A0A0A9BVZ2_ARUDO</name>
<proteinExistence type="predicted"/>
<protein>
    <submittedName>
        <fullName evidence="1">Uncharacterized protein</fullName>
    </submittedName>
</protein>
<reference evidence="1" key="2">
    <citation type="journal article" date="2015" name="Data Brief">
        <title>Shoot transcriptome of the giant reed, Arundo donax.</title>
        <authorList>
            <person name="Barrero R.A."/>
            <person name="Guerrero F.D."/>
            <person name="Moolhuijzen P."/>
            <person name="Goolsby J.A."/>
            <person name="Tidwell J."/>
            <person name="Bellgard S.E."/>
            <person name="Bellgard M.I."/>
        </authorList>
    </citation>
    <scope>NUCLEOTIDE SEQUENCE</scope>
    <source>
        <tissue evidence="1">Shoot tissue taken approximately 20 cm above the soil surface</tissue>
    </source>
</reference>
<sequence>MLAAAWCWCRLELVPDAEEEPSHRVMGRRAQLWQSTAGGDVAATIGA</sequence>
<organism evidence="1">
    <name type="scientific">Arundo donax</name>
    <name type="common">Giant reed</name>
    <name type="synonym">Donax arundinaceus</name>
    <dbReference type="NCBI Taxonomy" id="35708"/>
    <lineage>
        <taxon>Eukaryota</taxon>
        <taxon>Viridiplantae</taxon>
        <taxon>Streptophyta</taxon>
        <taxon>Embryophyta</taxon>
        <taxon>Tracheophyta</taxon>
        <taxon>Spermatophyta</taxon>
        <taxon>Magnoliopsida</taxon>
        <taxon>Liliopsida</taxon>
        <taxon>Poales</taxon>
        <taxon>Poaceae</taxon>
        <taxon>PACMAD clade</taxon>
        <taxon>Arundinoideae</taxon>
        <taxon>Arundineae</taxon>
        <taxon>Arundo</taxon>
    </lineage>
</organism>